<dbReference type="SUPFAM" id="SSF63592">
    <property type="entry name" value="Flagellar transcriptional activator FlhD"/>
    <property type="match status" value="1"/>
</dbReference>
<evidence type="ECO:0000256" key="1">
    <source>
        <dbReference type="ARBA" id="ARBA00022490"/>
    </source>
</evidence>
<evidence type="ECO:0000256" key="5">
    <source>
        <dbReference type="ARBA" id="ARBA00023157"/>
    </source>
</evidence>
<dbReference type="AlphaFoldDB" id="A0A8A8D8G7"/>
<proteinExistence type="inferred from homology"/>
<dbReference type="Pfam" id="PF05247">
    <property type="entry name" value="FlhD"/>
    <property type="match status" value="1"/>
</dbReference>
<keyword evidence="3 9" id="KW-0805">Transcription regulation</keyword>
<dbReference type="EMBL" id="CP072521">
    <property type="protein sequence ID" value="QTO20972.1"/>
    <property type="molecule type" value="Genomic_DNA"/>
</dbReference>
<comment type="domain">
    <text evidence="9">The C-terminal region contains a putative helix-turn-helix (HTH) motif, suggesting that this region may bind DNA.</text>
</comment>
<keyword evidence="6 9" id="KW-0010">Activator</keyword>
<evidence type="ECO:0000256" key="2">
    <source>
        <dbReference type="ARBA" id="ARBA00022795"/>
    </source>
</evidence>
<comment type="subunit">
    <text evidence="9">Homodimer; disulfide-linked. Forms a heterohexamer composed of two FlhC and four FlhD subunits. Each FlhC binds a FlhD dimer, forming a heterotrimer, and a hexamer assembles by dimerization of two heterotrimers.</text>
</comment>
<evidence type="ECO:0000256" key="4">
    <source>
        <dbReference type="ARBA" id="ARBA00023125"/>
    </source>
</evidence>
<gene>
    <name evidence="9" type="primary">flhD</name>
    <name evidence="10" type="ORF">DT99_026925</name>
</gene>
<dbReference type="Proteomes" id="UP000027834">
    <property type="component" value="Chromosome 2"/>
</dbReference>
<organism evidence="10 11">
    <name type="scientific">Burkholderia seminalis</name>
    <dbReference type="NCBI Taxonomy" id="488731"/>
    <lineage>
        <taxon>Bacteria</taxon>
        <taxon>Pseudomonadati</taxon>
        <taxon>Pseudomonadota</taxon>
        <taxon>Betaproteobacteria</taxon>
        <taxon>Burkholderiales</taxon>
        <taxon>Burkholderiaceae</taxon>
        <taxon>Burkholderia</taxon>
        <taxon>Burkholderia cepacia complex</taxon>
    </lineage>
</organism>
<evidence type="ECO:0000313" key="11">
    <source>
        <dbReference type="Proteomes" id="UP000027834"/>
    </source>
</evidence>
<evidence type="ECO:0000256" key="8">
    <source>
        <dbReference type="ARBA" id="ARBA00025431"/>
    </source>
</evidence>
<dbReference type="GO" id="GO:0005737">
    <property type="term" value="C:cytoplasm"/>
    <property type="evidence" value="ECO:0007669"/>
    <property type="project" value="UniProtKB-SubCell"/>
</dbReference>
<evidence type="ECO:0000256" key="6">
    <source>
        <dbReference type="ARBA" id="ARBA00023159"/>
    </source>
</evidence>
<reference evidence="10" key="2">
    <citation type="submission" date="2021-03" db="EMBL/GenBank/DDBJ databases">
        <title>Complete genome sequence of Burkholderia seminalis 869T2.</title>
        <authorList>
            <person name="Hung S.-H."/>
            <person name="Huang C.-T."/>
            <person name="Huang C.-C."/>
            <person name="Kuo C.-H."/>
        </authorList>
    </citation>
    <scope>NUCLEOTIDE SEQUENCE</scope>
    <source>
        <strain evidence="10">869T2</strain>
    </source>
</reference>
<dbReference type="Gene3D" id="1.10.4000.10">
    <property type="entry name" value="Flagellar transcriptional activator FlhD"/>
    <property type="match status" value="1"/>
</dbReference>
<feature type="disulfide bond" description="Interchain" evidence="9">
    <location>
        <position position="87"/>
    </location>
</feature>
<dbReference type="RefSeq" id="WP_080287718.1">
    <property type="nucleotide sequence ID" value="NZ_CABVPV010000001.1"/>
</dbReference>
<keyword evidence="1 9" id="KW-0963">Cytoplasm</keyword>
<dbReference type="GeneID" id="62015606"/>
<comment type="subcellular location">
    <subcellularLocation>
        <location evidence="9">Cytoplasm</location>
    </subcellularLocation>
</comment>
<dbReference type="InterPro" id="IPR023559">
    <property type="entry name" value="Flagellar_FlhD"/>
</dbReference>
<protein>
    <recommendedName>
        <fullName evidence="9">Flagellar transcriptional regulator FlhD</fullName>
    </recommendedName>
</protein>
<keyword evidence="4 9" id="KW-0238">DNA-binding</keyword>
<accession>A0A8A8D8G7</accession>
<dbReference type="GO" id="GO:0003677">
    <property type="term" value="F:DNA binding"/>
    <property type="evidence" value="ECO:0007669"/>
    <property type="project" value="UniProtKB-UniRule"/>
</dbReference>
<keyword evidence="2 9" id="KW-1005">Bacterial flagellum biogenesis</keyword>
<keyword evidence="10" id="KW-0966">Cell projection</keyword>
<name>A0A8A8D8G7_9BURK</name>
<dbReference type="HAMAP" id="MF_00725">
    <property type="entry name" value="FlhD"/>
    <property type="match status" value="1"/>
</dbReference>
<dbReference type="GO" id="GO:1902208">
    <property type="term" value="P:regulation of bacterial-type flagellum assembly"/>
    <property type="evidence" value="ECO:0007669"/>
    <property type="project" value="UniProtKB-UniRule"/>
</dbReference>
<evidence type="ECO:0000256" key="7">
    <source>
        <dbReference type="ARBA" id="ARBA00023163"/>
    </source>
</evidence>
<keyword evidence="10" id="KW-0969">Cilium</keyword>
<comment type="similarity">
    <text evidence="9">Belongs to the FlhD family.</text>
</comment>
<comment type="function">
    <text evidence="8 9">Functions in complex with FlhC as a master transcriptional regulator that regulates transcription of several flagellar and non-flagellar operons by binding to their promoter region. Activates expression of class 2 flagellar genes, including fliA, which is a flagellum-specific sigma factor that turns on the class 3 genes. Also regulates genes whose products function in a variety of physiological pathways.</text>
</comment>
<evidence type="ECO:0000256" key="3">
    <source>
        <dbReference type="ARBA" id="ARBA00023015"/>
    </source>
</evidence>
<dbReference type="InterPro" id="IPR036194">
    <property type="entry name" value="FlhD_sf"/>
</dbReference>
<keyword evidence="11" id="KW-1185">Reference proteome</keyword>
<keyword evidence="10" id="KW-0282">Flagellum</keyword>
<sequence>MFLCTDLTDVSIGLIRYQSRCNMETINEEDLIRDLNMSYLWLAQRLLRTDRATGMFRLGATPDMAEALESLSMRSMLNLASSGQLICVLRLSRRDTVDALARHAPSDEVAPLHVALAFSSMGAFDQDMP</sequence>
<evidence type="ECO:0000313" key="10">
    <source>
        <dbReference type="EMBL" id="QTO20972.1"/>
    </source>
</evidence>
<dbReference type="GO" id="GO:0045893">
    <property type="term" value="P:positive regulation of DNA-templated transcription"/>
    <property type="evidence" value="ECO:0007669"/>
    <property type="project" value="InterPro"/>
</dbReference>
<keyword evidence="5 9" id="KW-1015">Disulfide bond</keyword>
<dbReference type="GO" id="GO:0044780">
    <property type="term" value="P:bacterial-type flagellum assembly"/>
    <property type="evidence" value="ECO:0007669"/>
    <property type="project" value="InterPro"/>
</dbReference>
<reference evidence="10" key="1">
    <citation type="submission" date="2014-04" db="EMBL/GenBank/DDBJ databases">
        <authorList>
            <person name="Ho Y.-N."/>
            <person name="Huang C.-C."/>
        </authorList>
    </citation>
    <scope>NUCLEOTIDE SEQUENCE</scope>
    <source>
        <strain evidence="10">869T2</strain>
    </source>
</reference>
<keyword evidence="7 9" id="KW-0804">Transcription</keyword>
<evidence type="ECO:0000256" key="9">
    <source>
        <dbReference type="HAMAP-Rule" id="MF_00725"/>
    </source>
</evidence>